<evidence type="ECO:0000256" key="4">
    <source>
        <dbReference type="ARBA" id="ARBA00023157"/>
    </source>
</evidence>
<dbReference type="Gene3D" id="2.60.120.290">
    <property type="entry name" value="Spermadhesin, CUB domain"/>
    <property type="match status" value="1"/>
</dbReference>
<dbReference type="InterPro" id="IPR035914">
    <property type="entry name" value="Sperma_CUB_dom_sf"/>
</dbReference>
<comment type="caution">
    <text evidence="5">Lacks conserved residue(s) required for the propagation of feature annotation.</text>
</comment>
<dbReference type="GO" id="GO:0005576">
    <property type="term" value="C:extracellular region"/>
    <property type="evidence" value="ECO:0007669"/>
    <property type="project" value="UniProtKB-SubCell"/>
</dbReference>
<dbReference type="InterPro" id="IPR000859">
    <property type="entry name" value="CUB_dom"/>
</dbReference>
<keyword evidence="6" id="KW-0732">Signal</keyword>
<reference evidence="8" key="1">
    <citation type="submission" date="2025-08" db="UniProtKB">
        <authorList>
            <consortium name="Ensembl"/>
        </authorList>
    </citation>
    <scope>IDENTIFICATION</scope>
</reference>
<evidence type="ECO:0000256" key="6">
    <source>
        <dbReference type="SAM" id="SignalP"/>
    </source>
</evidence>
<comment type="subcellular location">
    <subcellularLocation>
        <location evidence="1">Secreted</location>
    </subcellularLocation>
</comment>
<proteinExistence type="inferred from homology"/>
<comment type="similarity">
    <text evidence="2">Belongs to the spermadhesin family.</text>
</comment>
<dbReference type="InterPro" id="IPR000124">
    <property type="entry name" value="Spermadhesin"/>
</dbReference>
<name>A0A8C3YHR7_9CETA</name>
<evidence type="ECO:0000259" key="7">
    <source>
        <dbReference type="PROSITE" id="PS01180"/>
    </source>
</evidence>
<evidence type="ECO:0000313" key="8">
    <source>
        <dbReference type="Ensembl" id="ENSCWAP00000013132.1"/>
    </source>
</evidence>
<dbReference type="GeneTree" id="ENSGT00390000012112"/>
<accession>A0A8C3YHR7</accession>
<dbReference type="SMART" id="SM00042">
    <property type="entry name" value="CUB"/>
    <property type="match status" value="1"/>
</dbReference>
<organism evidence="8 9">
    <name type="scientific">Catagonus wagneri</name>
    <name type="common">Chacoan peccary</name>
    <dbReference type="NCBI Taxonomy" id="51154"/>
    <lineage>
        <taxon>Eukaryota</taxon>
        <taxon>Metazoa</taxon>
        <taxon>Chordata</taxon>
        <taxon>Craniata</taxon>
        <taxon>Vertebrata</taxon>
        <taxon>Euteleostomi</taxon>
        <taxon>Mammalia</taxon>
        <taxon>Eutheria</taxon>
        <taxon>Laurasiatheria</taxon>
        <taxon>Artiodactyla</taxon>
        <taxon>Suina</taxon>
        <taxon>Tayassuidae</taxon>
        <taxon>Catagonus</taxon>
    </lineage>
</organism>
<dbReference type="Pfam" id="PF00431">
    <property type="entry name" value="CUB"/>
    <property type="match status" value="1"/>
</dbReference>
<feature type="chain" id="PRO_5034088071" description="CUB domain-containing protein" evidence="6">
    <location>
        <begin position="25"/>
        <end position="166"/>
    </location>
</feature>
<keyword evidence="4" id="KW-1015">Disulfide bond</keyword>
<dbReference type="Proteomes" id="UP000694540">
    <property type="component" value="Unplaced"/>
</dbReference>
<dbReference type="PROSITE" id="PS00985">
    <property type="entry name" value="SPERMADHESIN_1"/>
    <property type="match status" value="1"/>
</dbReference>
<dbReference type="SUPFAM" id="SSF49854">
    <property type="entry name" value="Spermadhesin, CUB domain"/>
    <property type="match status" value="1"/>
</dbReference>
<sequence length="166" mass="18404">GRLRALCPWAHLLSETLILSCVIGSDDCGGLLKNYSGWISYYKGQKTDCVWTIQMKPGHRVVLQVLPLNLTCGKEYVEVQDGQAGPNNFLKVCGGVTFVYQASSNVMTVKYSRKSHHPASSFNLYFYGIPVGTERGGGWTRWFMAACESGPCFYMHVEIKLSQGPP</sequence>
<feature type="signal peptide" evidence="6">
    <location>
        <begin position="1"/>
        <end position="24"/>
    </location>
</feature>
<dbReference type="Ensembl" id="ENSCWAT00000014268.1">
    <property type="protein sequence ID" value="ENSCWAP00000013132.1"/>
    <property type="gene ID" value="ENSCWAG00000009916.1"/>
</dbReference>
<dbReference type="AlphaFoldDB" id="A0A8C3YHR7"/>
<evidence type="ECO:0000256" key="1">
    <source>
        <dbReference type="ARBA" id="ARBA00004613"/>
    </source>
</evidence>
<keyword evidence="9" id="KW-1185">Reference proteome</keyword>
<dbReference type="GO" id="GO:0007338">
    <property type="term" value="P:single fertilization"/>
    <property type="evidence" value="ECO:0007669"/>
    <property type="project" value="InterPro"/>
</dbReference>
<dbReference type="PROSITE" id="PS01180">
    <property type="entry name" value="CUB"/>
    <property type="match status" value="1"/>
</dbReference>
<evidence type="ECO:0000313" key="9">
    <source>
        <dbReference type="Proteomes" id="UP000694540"/>
    </source>
</evidence>
<evidence type="ECO:0000256" key="5">
    <source>
        <dbReference type="PROSITE-ProRule" id="PRU00059"/>
    </source>
</evidence>
<feature type="domain" description="CUB" evidence="7">
    <location>
        <begin position="28"/>
        <end position="129"/>
    </location>
</feature>
<dbReference type="CDD" id="cd00041">
    <property type="entry name" value="CUB"/>
    <property type="match status" value="1"/>
</dbReference>
<keyword evidence="3" id="KW-0964">Secreted</keyword>
<reference evidence="8" key="2">
    <citation type="submission" date="2025-09" db="UniProtKB">
        <authorList>
            <consortium name="Ensembl"/>
        </authorList>
    </citation>
    <scope>IDENTIFICATION</scope>
</reference>
<evidence type="ECO:0000256" key="3">
    <source>
        <dbReference type="ARBA" id="ARBA00022525"/>
    </source>
</evidence>
<dbReference type="PROSITE" id="PS00986">
    <property type="entry name" value="SPERMADHESIN_2"/>
    <property type="match status" value="1"/>
</dbReference>
<evidence type="ECO:0000256" key="2">
    <source>
        <dbReference type="ARBA" id="ARBA00010668"/>
    </source>
</evidence>
<protein>
    <recommendedName>
        <fullName evidence="7">CUB domain-containing protein</fullName>
    </recommendedName>
</protein>